<dbReference type="GO" id="GO:0005737">
    <property type="term" value="C:cytoplasm"/>
    <property type="evidence" value="ECO:0007669"/>
    <property type="project" value="TreeGrafter"/>
</dbReference>
<dbReference type="PANTHER" id="PTHR11280:SF5">
    <property type="entry name" value="GLUCOSAMINE-6-PHOSPHATE ISOMERASE"/>
    <property type="match status" value="1"/>
</dbReference>
<keyword evidence="6" id="KW-1185">Reference proteome</keyword>
<dbReference type="NCBIfam" id="TIGR00502">
    <property type="entry name" value="nagB"/>
    <property type="match status" value="1"/>
</dbReference>
<dbReference type="RefSeq" id="WP_229672153.1">
    <property type="nucleotide sequence ID" value="NZ_BMIR01000001.1"/>
</dbReference>
<dbReference type="InterPro" id="IPR018321">
    <property type="entry name" value="Glucosamine6P_isomerase_CS"/>
</dbReference>
<evidence type="ECO:0000313" key="5">
    <source>
        <dbReference type="EMBL" id="GGE27205.1"/>
    </source>
</evidence>
<sequence>MKWKSRLFKQLSLFIKEVIAINLKVFESEEALDLAAAKDIAKVIGAKPHAKLGLATGHSPVGLYKKLVYLYEMKHVSFEHITSFNIDEYVGVGRDHPNSFYHFMKTHLFSKVNIPEAHTHIPDGKAADLEAEANRYEALLNHAGPLDVQILSVGLNGHIGFNEPESVLQTKTHVVPLTEETRQVNSKDFPSLADVPRHAITMGVGAMMRAKKIVFIAKGIEKAEILKRVFTGPIDTMVPGSLLQLHRNLDVYLDKDAAALLTSEE</sequence>
<dbReference type="InterPro" id="IPR037171">
    <property type="entry name" value="NagB/RpiA_transferase-like"/>
</dbReference>
<accession>A0A8J2VK29</accession>
<name>A0A8J2VK29_9BACL</name>
<dbReference type="GO" id="GO:0004342">
    <property type="term" value="F:glucosamine-6-phosphate deaminase activity"/>
    <property type="evidence" value="ECO:0007669"/>
    <property type="project" value="UniProtKB-UniRule"/>
</dbReference>
<dbReference type="SUPFAM" id="SSF100950">
    <property type="entry name" value="NagB/RpiA/CoA transferase-like"/>
    <property type="match status" value="1"/>
</dbReference>
<reference evidence="5" key="1">
    <citation type="journal article" date="2014" name="Int. J. Syst. Evol. Microbiol.">
        <title>Complete genome sequence of Corynebacterium casei LMG S-19264T (=DSM 44701T), isolated from a smear-ripened cheese.</title>
        <authorList>
            <consortium name="US DOE Joint Genome Institute (JGI-PGF)"/>
            <person name="Walter F."/>
            <person name="Albersmeier A."/>
            <person name="Kalinowski J."/>
            <person name="Ruckert C."/>
        </authorList>
    </citation>
    <scope>NUCLEOTIDE SEQUENCE</scope>
    <source>
        <strain evidence="5">CGMCC 1.15371</strain>
    </source>
</reference>
<proteinExistence type="predicted"/>
<dbReference type="InterPro" id="IPR006148">
    <property type="entry name" value="Glc/Gal-6P_isomerase"/>
</dbReference>
<evidence type="ECO:0000256" key="3">
    <source>
        <dbReference type="NCBIfam" id="TIGR00502"/>
    </source>
</evidence>
<dbReference type="GO" id="GO:0042802">
    <property type="term" value="F:identical protein binding"/>
    <property type="evidence" value="ECO:0007669"/>
    <property type="project" value="TreeGrafter"/>
</dbReference>
<comment type="caution">
    <text evidence="5">The sequence shown here is derived from an EMBL/GenBank/DDBJ whole genome shotgun (WGS) entry which is preliminary data.</text>
</comment>
<protein>
    <recommendedName>
        <fullName evidence="3">Glucosamine-6-phosphate deaminase</fullName>
        <ecNumber evidence="3">3.5.99.6</ecNumber>
    </recommendedName>
</protein>
<dbReference type="AlphaFoldDB" id="A0A8J2VK29"/>
<dbReference type="PANTHER" id="PTHR11280">
    <property type="entry name" value="GLUCOSAMINE-6-PHOSPHATE ISOMERASE"/>
    <property type="match status" value="1"/>
</dbReference>
<dbReference type="Pfam" id="PF01182">
    <property type="entry name" value="Glucosamine_iso"/>
    <property type="match status" value="1"/>
</dbReference>
<dbReference type="CDD" id="cd01399">
    <property type="entry name" value="GlcN6P_deaminase"/>
    <property type="match status" value="1"/>
</dbReference>
<evidence type="ECO:0000256" key="1">
    <source>
        <dbReference type="ARBA" id="ARBA00022801"/>
    </source>
</evidence>
<dbReference type="PROSITE" id="PS01161">
    <property type="entry name" value="GLC_GALNAC_ISOMERASE"/>
    <property type="match status" value="1"/>
</dbReference>
<gene>
    <name evidence="5" type="primary">nagB</name>
    <name evidence="5" type="ORF">GCM10011391_01920</name>
</gene>
<dbReference type="Gene3D" id="3.40.50.1360">
    <property type="match status" value="1"/>
</dbReference>
<dbReference type="GO" id="GO:0019262">
    <property type="term" value="P:N-acetylneuraminate catabolic process"/>
    <property type="evidence" value="ECO:0007669"/>
    <property type="project" value="TreeGrafter"/>
</dbReference>
<evidence type="ECO:0000256" key="2">
    <source>
        <dbReference type="ARBA" id="ARBA00023277"/>
    </source>
</evidence>
<dbReference type="GO" id="GO:0006043">
    <property type="term" value="P:glucosamine catabolic process"/>
    <property type="evidence" value="ECO:0007669"/>
    <property type="project" value="TreeGrafter"/>
</dbReference>
<dbReference type="GO" id="GO:0005975">
    <property type="term" value="P:carbohydrate metabolic process"/>
    <property type="evidence" value="ECO:0007669"/>
    <property type="project" value="InterPro"/>
</dbReference>
<keyword evidence="1" id="KW-0378">Hydrolase</keyword>
<evidence type="ECO:0000259" key="4">
    <source>
        <dbReference type="Pfam" id="PF01182"/>
    </source>
</evidence>
<feature type="domain" description="Glucosamine/galactosamine-6-phosphate isomerase" evidence="4">
    <location>
        <begin position="34"/>
        <end position="244"/>
    </location>
</feature>
<keyword evidence="2" id="KW-0119">Carbohydrate metabolism</keyword>
<dbReference type="EMBL" id="BMIR01000001">
    <property type="protein sequence ID" value="GGE27205.1"/>
    <property type="molecule type" value="Genomic_DNA"/>
</dbReference>
<reference evidence="5" key="2">
    <citation type="submission" date="2020-09" db="EMBL/GenBank/DDBJ databases">
        <authorList>
            <person name="Sun Q."/>
            <person name="Zhou Y."/>
        </authorList>
    </citation>
    <scope>NUCLEOTIDE SEQUENCE</scope>
    <source>
        <strain evidence="5">CGMCC 1.15371</strain>
    </source>
</reference>
<dbReference type="InterPro" id="IPR004547">
    <property type="entry name" value="Glucosamine6P_isomerase"/>
</dbReference>
<evidence type="ECO:0000313" key="6">
    <source>
        <dbReference type="Proteomes" id="UP000628775"/>
    </source>
</evidence>
<dbReference type="GO" id="GO:0006046">
    <property type="term" value="P:N-acetylglucosamine catabolic process"/>
    <property type="evidence" value="ECO:0007669"/>
    <property type="project" value="UniProtKB-UniRule"/>
</dbReference>
<dbReference type="Proteomes" id="UP000628775">
    <property type="component" value="Unassembled WGS sequence"/>
</dbReference>
<organism evidence="5 6">
    <name type="scientific">Pullulanibacillus camelliae</name>
    <dbReference type="NCBI Taxonomy" id="1707096"/>
    <lineage>
        <taxon>Bacteria</taxon>
        <taxon>Bacillati</taxon>
        <taxon>Bacillota</taxon>
        <taxon>Bacilli</taxon>
        <taxon>Bacillales</taxon>
        <taxon>Sporolactobacillaceae</taxon>
        <taxon>Pullulanibacillus</taxon>
    </lineage>
</organism>
<dbReference type="EC" id="3.5.99.6" evidence="3"/>